<keyword evidence="3" id="KW-1185">Reference proteome</keyword>
<dbReference type="InterPro" id="IPR025711">
    <property type="entry name" value="PepSY"/>
</dbReference>
<dbReference type="Pfam" id="PF03413">
    <property type="entry name" value="PepSY"/>
    <property type="match status" value="2"/>
</dbReference>
<dbReference type="RefSeq" id="WP_041061669.1">
    <property type="nucleotide sequence ID" value="NZ_JXRR01000022.1"/>
</dbReference>
<evidence type="ECO:0000259" key="1">
    <source>
        <dbReference type="Pfam" id="PF03413"/>
    </source>
</evidence>
<proteinExistence type="predicted"/>
<reference evidence="2 3" key="1">
    <citation type="submission" date="2015-01" db="EMBL/GenBank/DDBJ databases">
        <title>Jeotgalibacillus campisalis genome sequencing.</title>
        <authorList>
            <person name="Goh K.M."/>
            <person name="Chan K.-G."/>
            <person name="Yaakop A.S."/>
            <person name="Ee R."/>
            <person name="Gan H.M."/>
            <person name="Chan C.S."/>
        </authorList>
    </citation>
    <scope>NUCLEOTIDE SEQUENCE [LARGE SCALE GENOMIC DNA]</scope>
    <source>
        <strain evidence="2 3">SF-57</strain>
    </source>
</reference>
<comment type="caution">
    <text evidence="2">The sequence shown here is derived from an EMBL/GenBank/DDBJ whole genome shotgun (WGS) entry which is preliminary data.</text>
</comment>
<evidence type="ECO:0000313" key="3">
    <source>
        <dbReference type="Proteomes" id="UP000031972"/>
    </source>
</evidence>
<dbReference type="EMBL" id="JXRR01000022">
    <property type="protein sequence ID" value="KIL43266.1"/>
    <property type="molecule type" value="Genomic_DNA"/>
</dbReference>
<dbReference type="AlphaFoldDB" id="A0A0C2VFE9"/>
<dbReference type="Gene3D" id="3.10.450.40">
    <property type="match status" value="2"/>
</dbReference>
<protein>
    <recommendedName>
        <fullName evidence="1">PepSY domain-containing protein</fullName>
    </recommendedName>
</protein>
<sequence length="175" mass="19307">MKNKLLIGGIAGAVILGGGAFGVNAFADSSNNWNESDAELTQEEAETIATEEVEGLTITTVERDEDDGRYVYEIDGSTEDGREADVEVDANSGEILKVGRDLTDSQDDQVNENVEITKEKAEEIAKEEGKGDIVKFELENGHYEIEMRDGDVEYEIDINGQTGEVMEFEMERDDE</sequence>
<evidence type="ECO:0000313" key="2">
    <source>
        <dbReference type="EMBL" id="KIL43266.1"/>
    </source>
</evidence>
<dbReference type="Proteomes" id="UP000031972">
    <property type="component" value="Unassembled WGS sequence"/>
</dbReference>
<dbReference type="PATRIC" id="fig|220754.4.peg.3680"/>
<dbReference type="OrthoDB" id="9780101at2"/>
<feature type="domain" description="PepSY" evidence="1">
    <location>
        <begin position="40"/>
        <end position="98"/>
    </location>
</feature>
<accession>A0A0C2VFE9</accession>
<name>A0A0C2VFE9_9BACL</name>
<feature type="domain" description="PepSY" evidence="1">
    <location>
        <begin position="116"/>
        <end position="167"/>
    </location>
</feature>
<organism evidence="2 3">
    <name type="scientific">Jeotgalibacillus campisalis</name>
    <dbReference type="NCBI Taxonomy" id="220754"/>
    <lineage>
        <taxon>Bacteria</taxon>
        <taxon>Bacillati</taxon>
        <taxon>Bacillota</taxon>
        <taxon>Bacilli</taxon>
        <taxon>Bacillales</taxon>
        <taxon>Caryophanaceae</taxon>
        <taxon>Jeotgalibacillus</taxon>
    </lineage>
</organism>
<gene>
    <name evidence="2" type="ORF">KR50_36690</name>
</gene>